<evidence type="ECO:0000313" key="2">
    <source>
        <dbReference type="EMBL" id="CAA7265491.1"/>
    </source>
</evidence>
<reference evidence="2 3" key="1">
    <citation type="submission" date="2020-01" db="EMBL/GenBank/DDBJ databases">
        <authorList>
            <person name="Gupta K D."/>
        </authorList>
    </citation>
    <scope>NUCLEOTIDE SEQUENCE [LARGE SCALE GENOMIC DNA]</scope>
</reference>
<gene>
    <name evidence="2" type="ORF">AAE3_LOCUS7838</name>
</gene>
<proteinExistence type="predicted"/>
<feature type="compositionally biased region" description="Basic and acidic residues" evidence="1">
    <location>
        <begin position="88"/>
        <end position="101"/>
    </location>
</feature>
<protein>
    <submittedName>
        <fullName evidence="2">Uncharacterized protein</fullName>
    </submittedName>
</protein>
<evidence type="ECO:0000256" key="1">
    <source>
        <dbReference type="SAM" id="MobiDB-lite"/>
    </source>
</evidence>
<organism evidence="2 3">
    <name type="scientific">Cyclocybe aegerita</name>
    <name type="common">Black poplar mushroom</name>
    <name type="synonym">Agrocybe aegerita</name>
    <dbReference type="NCBI Taxonomy" id="1973307"/>
    <lineage>
        <taxon>Eukaryota</taxon>
        <taxon>Fungi</taxon>
        <taxon>Dikarya</taxon>
        <taxon>Basidiomycota</taxon>
        <taxon>Agaricomycotina</taxon>
        <taxon>Agaricomycetes</taxon>
        <taxon>Agaricomycetidae</taxon>
        <taxon>Agaricales</taxon>
        <taxon>Agaricineae</taxon>
        <taxon>Bolbitiaceae</taxon>
        <taxon>Cyclocybe</taxon>
    </lineage>
</organism>
<feature type="compositionally biased region" description="Low complexity" evidence="1">
    <location>
        <begin position="40"/>
        <end position="50"/>
    </location>
</feature>
<dbReference type="AlphaFoldDB" id="A0A8S0XTF4"/>
<name>A0A8S0XTF4_CYCAE</name>
<sequence length="136" mass="15223">MNERDRCHPECQRHPSCGLFPRRPDGRIVLPVPGPHLGASRTPTSSTRSSSHLRAGYSQSSSDDPTLPNVAGDFNHSELNLGACPPLEGHHASTSKNERPQDVFAYRRVRKQAYVSHKSSKEGMRFRMYVRPVQGF</sequence>
<feature type="region of interest" description="Disordered" evidence="1">
    <location>
        <begin position="1"/>
        <end position="103"/>
    </location>
</feature>
<dbReference type="OrthoDB" id="3061038at2759"/>
<feature type="compositionally biased region" description="Basic and acidic residues" evidence="1">
    <location>
        <begin position="1"/>
        <end position="13"/>
    </location>
</feature>
<dbReference type="EMBL" id="CACVBS010000049">
    <property type="protein sequence ID" value="CAA7265491.1"/>
    <property type="molecule type" value="Genomic_DNA"/>
</dbReference>
<accession>A0A8S0XTF4</accession>
<dbReference type="Proteomes" id="UP000467700">
    <property type="component" value="Unassembled WGS sequence"/>
</dbReference>
<keyword evidence="3" id="KW-1185">Reference proteome</keyword>
<comment type="caution">
    <text evidence="2">The sequence shown here is derived from an EMBL/GenBank/DDBJ whole genome shotgun (WGS) entry which is preliminary data.</text>
</comment>
<evidence type="ECO:0000313" key="3">
    <source>
        <dbReference type="Proteomes" id="UP000467700"/>
    </source>
</evidence>